<dbReference type="Proteomes" id="UP001558613">
    <property type="component" value="Unassembled WGS sequence"/>
</dbReference>
<evidence type="ECO:0000313" key="1">
    <source>
        <dbReference type="EMBL" id="KAL1279694.1"/>
    </source>
</evidence>
<accession>A0ABR3NRX2</accession>
<name>A0ABR3NRX2_9TELE</name>
<sequence>MLLPLLHSSITAAHLQSRSQSPLPCLVAQCGAADGSPDVAEVRRSPDGSALGFIPQRGRHRPPSAATASLGRAQCRGRVLVSIKRIHCSEDRFVERHELRVPAGGARGLTDNLRENICSCCNI</sequence>
<organism evidence="1 2">
    <name type="scientific">Cirrhinus molitorella</name>
    <name type="common">mud carp</name>
    <dbReference type="NCBI Taxonomy" id="172907"/>
    <lineage>
        <taxon>Eukaryota</taxon>
        <taxon>Metazoa</taxon>
        <taxon>Chordata</taxon>
        <taxon>Craniata</taxon>
        <taxon>Vertebrata</taxon>
        <taxon>Euteleostomi</taxon>
        <taxon>Actinopterygii</taxon>
        <taxon>Neopterygii</taxon>
        <taxon>Teleostei</taxon>
        <taxon>Ostariophysi</taxon>
        <taxon>Cypriniformes</taxon>
        <taxon>Cyprinidae</taxon>
        <taxon>Labeoninae</taxon>
        <taxon>Labeonini</taxon>
        <taxon>Cirrhinus</taxon>
    </lineage>
</organism>
<reference evidence="1 2" key="1">
    <citation type="submission" date="2023-09" db="EMBL/GenBank/DDBJ databases">
        <authorList>
            <person name="Wang M."/>
        </authorList>
    </citation>
    <scope>NUCLEOTIDE SEQUENCE [LARGE SCALE GENOMIC DNA]</scope>
    <source>
        <strain evidence="1">GT-2023</strain>
        <tissue evidence="1">Liver</tissue>
    </source>
</reference>
<gene>
    <name evidence="1" type="ORF">QQF64_014294</name>
</gene>
<dbReference type="EMBL" id="JAYMGO010000002">
    <property type="protein sequence ID" value="KAL1279694.1"/>
    <property type="molecule type" value="Genomic_DNA"/>
</dbReference>
<evidence type="ECO:0000313" key="2">
    <source>
        <dbReference type="Proteomes" id="UP001558613"/>
    </source>
</evidence>
<protein>
    <submittedName>
        <fullName evidence="1">Uncharacterized protein</fullName>
    </submittedName>
</protein>
<comment type="caution">
    <text evidence="1">The sequence shown here is derived from an EMBL/GenBank/DDBJ whole genome shotgun (WGS) entry which is preliminary data.</text>
</comment>
<keyword evidence="2" id="KW-1185">Reference proteome</keyword>
<proteinExistence type="predicted"/>